<feature type="transmembrane region" description="Helical" evidence="8">
    <location>
        <begin position="279"/>
        <end position="296"/>
    </location>
</feature>
<dbReference type="InterPro" id="IPR006037">
    <property type="entry name" value="RCK_C"/>
</dbReference>
<protein>
    <submittedName>
        <fullName evidence="10">Chloride channel protein EriC</fullName>
    </submittedName>
</protein>
<evidence type="ECO:0000256" key="6">
    <source>
        <dbReference type="ARBA" id="ARBA00023136"/>
    </source>
</evidence>
<dbReference type="GO" id="GO:0005247">
    <property type="term" value="F:voltage-gated chloride channel activity"/>
    <property type="evidence" value="ECO:0007669"/>
    <property type="project" value="TreeGrafter"/>
</dbReference>
<feature type="transmembrane region" description="Helical" evidence="8">
    <location>
        <begin position="405"/>
        <end position="423"/>
    </location>
</feature>
<dbReference type="Gene3D" id="1.10.3080.10">
    <property type="entry name" value="Clc chloride channel"/>
    <property type="match status" value="1"/>
</dbReference>
<sequence length="539" mass="57467">MARVETVLQEHSVPEGILLRRYSYLLRFLCTGALAGAGAGLVGAAFRLALTEGDLWRNSLLTWAKGIPLWGWLALPFLGALAGGLAGWLTSLAPETAGSGIPHVEAVLINLRRLVWWRVIPVKFIAGALAIGAGLSLGPEGPAVQMGAAAGKAVSDGFGRSKTEELHLIACGAGAGLAAAFNAPLAGVVFVLEELRRNFSPYALGGALVASVVADMVSRHILGPLPTFRLIEAWPVLPLTTLPVFLVLGVLAGILGAVFNWSLLASLELGDRLNRFPRWLRALLILFLAGILGYFLPEVLGGGHLLAEEALAGKVAWTLIPLLFVVKFLLTMISNSAGVPGGIFLPLLVLGALLGSLVGQVSGLLIPAFQGMVPAFAMIGMAAYFVAILRLPLTGVVLIIEMTGSYRHIVLLLFTCMIAYLVVETLGSRPAYEMLLERDLARARVEAEPSPVGKMLMLDFAVEAGSDACGRLVRDLELPPDCLLVTIRRKGREIIPRGNTSIQEGDHLAVITPEERAAEICHELSGVTRCKFQQKLQRF</sequence>
<feature type="transmembrane region" description="Helical" evidence="8">
    <location>
        <begin position="242"/>
        <end position="267"/>
    </location>
</feature>
<evidence type="ECO:0000256" key="7">
    <source>
        <dbReference type="ARBA" id="ARBA00023214"/>
    </source>
</evidence>
<keyword evidence="7" id="KW-0868">Chloride</keyword>
<keyword evidence="2" id="KW-0813">Transport</keyword>
<feature type="transmembrane region" description="Helical" evidence="8">
    <location>
        <begin position="345"/>
        <end position="366"/>
    </location>
</feature>
<evidence type="ECO:0000259" key="9">
    <source>
        <dbReference type="PROSITE" id="PS51202"/>
    </source>
</evidence>
<feature type="transmembrane region" description="Helical" evidence="8">
    <location>
        <begin position="166"/>
        <end position="192"/>
    </location>
</feature>
<keyword evidence="5" id="KW-0406">Ion transport</keyword>
<dbReference type="InterPro" id="IPR001807">
    <property type="entry name" value="ClC"/>
</dbReference>
<keyword evidence="6 8" id="KW-0472">Membrane</keyword>
<dbReference type="AlphaFoldDB" id="A0A0S6UBJ3"/>
<feature type="domain" description="RCK C-terminal" evidence="9">
    <location>
        <begin position="445"/>
        <end position="527"/>
    </location>
</feature>
<dbReference type="PANTHER" id="PTHR45711">
    <property type="entry name" value="CHLORIDE CHANNEL PROTEIN"/>
    <property type="match status" value="1"/>
</dbReference>
<evidence type="ECO:0000256" key="4">
    <source>
        <dbReference type="ARBA" id="ARBA00022989"/>
    </source>
</evidence>
<dbReference type="InterPro" id="IPR036721">
    <property type="entry name" value="RCK_C_sf"/>
</dbReference>
<evidence type="ECO:0000256" key="1">
    <source>
        <dbReference type="ARBA" id="ARBA00004141"/>
    </source>
</evidence>
<dbReference type="CDD" id="cd01031">
    <property type="entry name" value="EriC"/>
    <property type="match status" value="1"/>
</dbReference>
<dbReference type="SUPFAM" id="SSF81340">
    <property type="entry name" value="Clc chloride channel"/>
    <property type="match status" value="1"/>
</dbReference>
<dbReference type="Pfam" id="PF00654">
    <property type="entry name" value="Voltage_CLC"/>
    <property type="match status" value="1"/>
</dbReference>
<accession>A0A0S6UBJ3</accession>
<evidence type="ECO:0000256" key="5">
    <source>
        <dbReference type="ARBA" id="ARBA00023065"/>
    </source>
</evidence>
<organism evidence="10">
    <name type="scientific">Moorella thermoacetica Y72</name>
    <dbReference type="NCBI Taxonomy" id="1325331"/>
    <lineage>
        <taxon>Bacteria</taxon>
        <taxon>Bacillati</taxon>
        <taxon>Bacillota</taxon>
        <taxon>Clostridia</taxon>
        <taxon>Neomoorellales</taxon>
        <taxon>Neomoorellaceae</taxon>
        <taxon>Neomoorella</taxon>
    </lineage>
</organism>
<dbReference type="GO" id="GO:0005886">
    <property type="term" value="C:plasma membrane"/>
    <property type="evidence" value="ECO:0007669"/>
    <property type="project" value="TreeGrafter"/>
</dbReference>
<dbReference type="PROSITE" id="PS51202">
    <property type="entry name" value="RCK_C"/>
    <property type="match status" value="1"/>
</dbReference>
<evidence type="ECO:0000313" key="10">
    <source>
        <dbReference type="EMBL" id="GAF24720.1"/>
    </source>
</evidence>
<proteinExistence type="predicted"/>
<feature type="transmembrane region" description="Helical" evidence="8">
    <location>
        <begin position="316"/>
        <end position="333"/>
    </location>
</feature>
<comment type="subcellular location">
    <subcellularLocation>
        <location evidence="1">Membrane</location>
        <topology evidence="1">Multi-pass membrane protein</topology>
    </subcellularLocation>
</comment>
<evidence type="ECO:0000256" key="2">
    <source>
        <dbReference type="ARBA" id="ARBA00022448"/>
    </source>
</evidence>
<reference evidence="10" key="1">
    <citation type="journal article" date="2014" name="Gene">
        <title>Genome-guided analysis of transformation efficiency and carbon dioxide assimilation by Moorella thermoacetica Y72.</title>
        <authorList>
            <person name="Tsukahara K."/>
            <person name="Kita A."/>
            <person name="Nakashimada Y."/>
            <person name="Hoshino T."/>
            <person name="Murakami K."/>
        </authorList>
    </citation>
    <scope>NUCLEOTIDE SEQUENCE [LARGE SCALE GENOMIC DNA]</scope>
    <source>
        <strain evidence="10">Y72</strain>
    </source>
</reference>
<feature type="transmembrane region" description="Helical" evidence="8">
    <location>
        <begin position="114"/>
        <end position="137"/>
    </location>
</feature>
<keyword evidence="3 8" id="KW-0812">Transmembrane</keyword>
<evidence type="ECO:0000256" key="3">
    <source>
        <dbReference type="ARBA" id="ARBA00022692"/>
    </source>
</evidence>
<feature type="transmembrane region" description="Helical" evidence="8">
    <location>
        <begin position="69"/>
        <end position="93"/>
    </location>
</feature>
<feature type="transmembrane region" description="Helical" evidence="8">
    <location>
        <begin position="372"/>
        <end position="393"/>
    </location>
</feature>
<feature type="transmembrane region" description="Helical" evidence="8">
    <location>
        <begin position="199"/>
        <end position="222"/>
    </location>
</feature>
<dbReference type="NCBIfam" id="NF003640">
    <property type="entry name" value="PRK05277.1"/>
    <property type="match status" value="1"/>
</dbReference>
<keyword evidence="4 8" id="KW-1133">Transmembrane helix</keyword>
<dbReference type="EMBL" id="DF238840">
    <property type="protein sequence ID" value="GAF24720.1"/>
    <property type="molecule type" value="Genomic_DNA"/>
</dbReference>
<dbReference type="GeneID" id="45617627"/>
<dbReference type="Proteomes" id="UP000063718">
    <property type="component" value="Unassembled WGS sequence"/>
</dbReference>
<dbReference type="GO" id="GO:0008324">
    <property type="term" value="F:monoatomic cation transmembrane transporter activity"/>
    <property type="evidence" value="ECO:0007669"/>
    <property type="project" value="InterPro"/>
</dbReference>
<dbReference type="GO" id="GO:0006813">
    <property type="term" value="P:potassium ion transport"/>
    <property type="evidence" value="ECO:0007669"/>
    <property type="project" value="InterPro"/>
</dbReference>
<dbReference type="SUPFAM" id="SSF116726">
    <property type="entry name" value="TrkA C-terminal domain-like"/>
    <property type="match status" value="1"/>
</dbReference>
<dbReference type="RefSeq" id="WP_011393094.1">
    <property type="nucleotide sequence ID" value="NZ_DF238840.1"/>
</dbReference>
<dbReference type="Gene3D" id="3.30.70.1450">
    <property type="entry name" value="Regulator of K+ conductance, C-terminal domain"/>
    <property type="match status" value="1"/>
</dbReference>
<feature type="transmembrane region" description="Helical" evidence="8">
    <location>
        <begin position="24"/>
        <end position="49"/>
    </location>
</feature>
<name>A0A0S6UBJ3_NEOTH</name>
<dbReference type="Pfam" id="PF02080">
    <property type="entry name" value="TrkA_C"/>
    <property type="match status" value="1"/>
</dbReference>
<gene>
    <name evidence="10" type="ORF">MTY_0048</name>
</gene>
<dbReference type="PANTHER" id="PTHR45711:SF6">
    <property type="entry name" value="CHLORIDE CHANNEL PROTEIN"/>
    <property type="match status" value="1"/>
</dbReference>
<dbReference type="PRINTS" id="PR00762">
    <property type="entry name" value="CLCHANNEL"/>
</dbReference>
<evidence type="ECO:0000256" key="8">
    <source>
        <dbReference type="SAM" id="Phobius"/>
    </source>
</evidence>
<dbReference type="InterPro" id="IPR014743">
    <property type="entry name" value="Cl-channel_core"/>
</dbReference>